<dbReference type="SMART" id="SM01393">
    <property type="entry name" value="Ribosomal_L32e"/>
    <property type="match status" value="1"/>
</dbReference>
<evidence type="ECO:0000256" key="5">
    <source>
        <dbReference type="ARBA" id="ARBA00022833"/>
    </source>
</evidence>
<dbReference type="GO" id="GO:0006412">
    <property type="term" value="P:translation"/>
    <property type="evidence" value="ECO:0007669"/>
    <property type="project" value="InterPro"/>
</dbReference>
<dbReference type="Pfam" id="PF01655">
    <property type="entry name" value="Ribosomal_L32e"/>
    <property type="match status" value="1"/>
</dbReference>
<sequence length="587" mass="65472">MDPSQNGAGAKEEDLYELLGVERTATPDQIKKAYRKAALQYHPDKVPEERREESEAKFKVVTQAYEILRDEEKRELYDTHGMAAFDPSRAGGAGGPDLDDILAQMFGFGMGGGMPGGMGGMPGGRGGPSRPTKGEDEEQLYKVTLEDLYKGKTVKFAANKKVNCGICKGSGGKEKSKPTPCEKCGGRGRVEAYRQVGPGMVRREIVSCDHCKGSGNYYKEKDRCKKCKGMRTVEEKKMLELYIPRGSMEGEHIILEGEADQHPDQLPGNLVFTLEEESHEVFTRIGNDLAADLRITLAEALGGFSRVVLVHLDGRGIHITRERGQVLCPGEVIRVSGEGMPPKRGDTHGDLYLKVSIEFPENDWIKDDESFKTLSSLLPPPADPIKVDEVDEVEYEENVDIEEMGATSNDPRYHDGWEDEDGHDGGGGAQCPFWRILNSPVQYTQHPIERHIQVVQMVSAKSHVPIVKKHRASFNRHQSDRFMRVGSSWRKPKGIDGRVRRRFRGTIRMPKIGYRSNVKTRYMIPSGHKSFLVSNVRDVELLLMHNRTHAAEIAHNVSSRKRVDIIAKAKQLGVKVTNAKAKVTTEV</sequence>
<dbReference type="Pfam" id="PF00226">
    <property type="entry name" value="DnaJ"/>
    <property type="match status" value="1"/>
</dbReference>
<evidence type="ECO:0000313" key="12">
    <source>
        <dbReference type="EMBL" id="PHH52045.1"/>
    </source>
</evidence>
<organism evidence="12 13">
    <name type="scientific">Ceratocystis fimbriata CBS 114723</name>
    <dbReference type="NCBI Taxonomy" id="1035309"/>
    <lineage>
        <taxon>Eukaryota</taxon>
        <taxon>Fungi</taxon>
        <taxon>Dikarya</taxon>
        <taxon>Ascomycota</taxon>
        <taxon>Pezizomycotina</taxon>
        <taxon>Sordariomycetes</taxon>
        <taxon>Hypocreomycetidae</taxon>
        <taxon>Microascales</taxon>
        <taxon>Ceratocystidaceae</taxon>
        <taxon>Ceratocystis</taxon>
    </lineage>
</organism>
<dbReference type="CDD" id="cd10719">
    <property type="entry name" value="DnaJ_zf"/>
    <property type="match status" value="1"/>
</dbReference>
<feature type="domain" description="J" evidence="10">
    <location>
        <begin position="14"/>
        <end position="81"/>
    </location>
</feature>
<keyword evidence="3" id="KW-0677">Repeat</keyword>
<dbReference type="GO" id="GO:0030544">
    <property type="term" value="F:Hsp70 protein binding"/>
    <property type="evidence" value="ECO:0007669"/>
    <property type="project" value="InterPro"/>
</dbReference>
<protein>
    <submittedName>
        <fullName evidence="12">DnaJ protein-like protein</fullName>
    </submittedName>
</protein>
<dbReference type="PROSITE" id="PS51188">
    <property type="entry name" value="ZF_CR"/>
    <property type="match status" value="1"/>
</dbReference>
<feature type="domain" description="CR-type" evidence="11">
    <location>
        <begin position="151"/>
        <end position="236"/>
    </location>
</feature>
<evidence type="ECO:0000259" key="11">
    <source>
        <dbReference type="PROSITE" id="PS51188"/>
    </source>
</evidence>
<dbReference type="InterPro" id="IPR018263">
    <property type="entry name" value="Ribosomal_eL32_CS"/>
</dbReference>
<dbReference type="GO" id="GO:0009408">
    <property type="term" value="P:response to heat"/>
    <property type="evidence" value="ECO:0007669"/>
    <property type="project" value="InterPro"/>
</dbReference>
<dbReference type="STRING" id="1035309.A0A2C5X0T0"/>
<dbReference type="SUPFAM" id="SSF49493">
    <property type="entry name" value="HSP40/DnaJ peptide-binding domain"/>
    <property type="match status" value="2"/>
</dbReference>
<dbReference type="InterPro" id="IPR018253">
    <property type="entry name" value="DnaJ_domain_CS"/>
</dbReference>
<dbReference type="Pfam" id="PF01556">
    <property type="entry name" value="DnaJ_C"/>
    <property type="match status" value="1"/>
</dbReference>
<dbReference type="Gene3D" id="2.10.230.10">
    <property type="entry name" value="Heat shock protein DnaJ, cysteine-rich domain"/>
    <property type="match status" value="1"/>
</dbReference>
<dbReference type="GO" id="GO:0051082">
    <property type="term" value="F:unfolded protein binding"/>
    <property type="evidence" value="ECO:0007669"/>
    <property type="project" value="InterPro"/>
</dbReference>
<dbReference type="CDD" id="cd10747">
    <property type="entry name" value="DnaJ_C"/>
    <property type="match status" value="1"/>
</dbReference>
<keyword evidence="5 9" id="KW-0862">Zinc</keyword>
<dbReference type="FunFam" id="2.10.230.10:FF:000001">
    <property type="entry name" value="DnaJ subfamily A member 2"/>
    <property type="match status" value="1"/>
</dbReference>
<reference evidence="12 13" key="1">
    <citation type="journal article" date="2013" name="Fungal Biol.">
        <title>Analysis of microsatellite markers in the genome of the plant pathogen Ceratocystis fimbriata.</title>
        <authorList>
            <person name="Simpson M.C."/>
            <person name="Wilken P.M."/>
            <person name="Coetzee M.P."/>
            <person name="Wingfield M.J."/>
            <person name="Wingfield B.D."/>
        </authorList>
    </citation>
    <scope>NUCLEOTIDE SEQUENCE [LARGE SCALE GENOMIC DNA]</scope>
    <source>
        <strain evidence="12 13">CBS 114723</strain>
    </source>
</reference>
<dbReference type="FunFam" id="2.60.260.20:FF:000003">
    <property type="entry name" value="DnaJ subfamily A member 2"/>
    <property type="match status" value="1"/>
</dbReference>
<dbReference type="CDD" id="cd00513">
    <property type="entry name" value="Ribosomal_L32_L32e"/>
    <property type="match status" value="1"/>
</dbReference>
<dbReference type="PROSITE" id="PS50076">
    <property type="entry name" value="DNAJ_2"/>
    <property type="match status" value="1"/>
</dbReference>
<comment type="similarity">
    <text evidence="1">Belongs to the eukaryotic ribosomal protein eL32 family.</text>
</comment>
<reference evidence="12 13" key="2">
    <citation type="journal article" date="2013" name="IMA Fungus">
        <title>IMA Genome-F 1: Ceratocystis fimbriata: Draft nuclear genome sequence for the plant pathogen, Ceratocystis fimbriata.</title>
        <authorList>
            <person name="Wilken P.M."/>
            <person name="Steenkamp E.T."/>
            <person name="Wingfield M.J."/>
            <person name="de Beer Z.W."/>
            <person name="Wingfield B.D."/>
        </authorList>
    </citation>
    <scope>NUCLEOTIDE SEQUENCE [LARGE SCALE GENOMIC DNA]</scope>
    <source>
        <strain evidence="12 13">CBS 114723</strain>
    </source>
</reference>
<evidence type="ECO:0000259" key="10">
    <source>
        <dbReference type="PROSITE" id="PS50076"/>
    </source>
</evidence>
<keyword evidence="6" id="KW-0689">Ribosomal protein</keyword>
<dbReference type="Pfam" id="PF00684">
    <property type="entry name" value="DnaJ_CXXCXGXG"/>
    <property type="match status" value="1"/>
</dbReference>
<keyword evidence="8" id="KW-0687">Ribonucleoprotein</keyword>
<dbReference type="InterPro" id="IPR001305">
    <property type="entry name" value="HSP_DnaJ_Cys-rich_dom"/>
</dbReference>
<dbReference type="PRINTS" id="PR00625">
    <property type="entry name" value="JDOMAIN"/>
</dbReference>
<keyword evidence="4 9" id="KW-0863">Zinc-finger</keyword>
<dbReference type="PANTHER" id="PTHR43888">
    <property type="entry name" value="DNAJ-LIKE-2, ISOFORM A-RELATED"/>
    <property type="match status" value="1"/>
</dbReference>
<dbReference type="SUPFAM" id="SSF57938">
    <property type="entry name" value="DnaJ/Hsp40 cysteine-rich domain"/>
    <property type="match status" value="1"/>
</dbReference>
<proteinExistence type="inferred from homology"/>
<dbReference type="InterPro" id="IPR001515">
    <property type="entry name" value="Ribosomal_eL32"/>
</dbReference>
<dbReference type="SUPFAM" id="SSF46565">
    <property type="entry name" value="Chaperone J-domain"/>
    <property type="match status" value="1"/>
</dbReference>
<dbReference type="Proteomes" id="UP000222788">
    <property type="component" value="Unassembled WGS sequence"/>
</dbReference>
<dbReference type="Gene3D" id="1.10.287.110">
    <property type="entry name" value="DnaJ domain"/>
    <property type="match status" value="1"/>
</dbReference>
<dbReference type="OrthoDB" id="550424at2759"/>
<evidence type="ECO:0000256" key="8">
    <source>
        <dbReference type="ARBA" id="ARBA00023274"/>
    </source>
</evidence>
<dbReference type="GO" id="GO:1990904">
    <property type="term" value="C:ribonucleoprotein complex"/>
    <property type="evidence" value="ECO:0007669"/>
    <property type="project" value="UniProtKB-KW"/>
</dbReference>
<accession>A0A2C5X0T0</accession>
<dbReference type="SMART" id="SM00271">
    <property type="entry name" value="DnaJ"/>
    <property type="match status" value="1"/>
</dbReference>
<dbReference type="Gene3D" id="2.60.260.20">
    <property type="entry name" value="Urease metallochaperone UreE, N-terminal domain"/>
    <property type="match status" value="2"/>
</dbReference>
<feature type="zinc finger region" description="CR-type" evidence="9">
    <location>
        <begin position="151"/>
        <end position="236"/>
    </location>
</feature>
<dbReference type="GO" id="GO:0008270">
    <property type="term" value="F:zinc ion binding"/>
    <property type="evidence" value="ECO:0007669"/>
    <property type="project" value="UniProtKB-KW"/>
</dbReference>
<dbReference type="InterPro" id="IPR044713">
    <property type="entry name" value="DNJA1/2-like"/>
</dbReference>
<dbReference type="InterPro" id="IPR012724">
    <property type="entry name" value="DnaJ"/>
</dbReference>
<dbReference type="InterPro" id="IPR002939">
    <property type="entry name" value="DnaJ_C"/>
</dbReference>
<evidence type="ECO:0000256" key="2">
    <source>
        <dbReference type="ARBA" id="ARBA00022723"/>
    </source>
</evidence>
<dbReference type="InterPro" id="IPR001623">
    <property type="entry name" value="DnaJ_domain"/>
</dbReference>
<dbReference type="GO" id="GO:0005840">
    <property type="term" value="C:ribosome"/>
    <property type="evidence" value="ECO:0007669"/>
    <property type="project" value="UniProtKB-KW"/>
</dbReference>
<dbReference type="CDD" id="cd06257">
    <property type="entry name" value="DnaJ"/>
    <property type="match status" value="1"/>
</dbReference>
<evidence type="ECO:0000256" key="3">
    <source>
        <dbReference type="ARBA" id="ARBA00022737"/>
    </source>
</evidence>
<dbReference type="PROSITE" id="PS00636">
    <property type="entry name" value="DNAJ_1"/>
    <property type="match status" value="1"/>
</dbReference>
<dbReference type="InterPro" id="IPR036410">
    <property type="entry name" value="HSP_DnaJ_Cys-rich_dom_sf"/>
</dbReference>
<dbReference type="GO" id="GO:0003735">
    <property type="term" value="F:structural constituent of ribosome"/>
    <property type="evidence" value="ECO:0007669"/>
    <property type="project" value="InterPro"/>
</dbReference>
<dbReference type="InterPro" id="IPR008971">
    <property type="entry name" value="HSP40/DnaJ_pept-bd"/>
</dbReference>
<keyword evidence="7" id="KW-0143">Chaperone</keyword>
<dbReference type="AlphaFoldDB" id="A0A2C5X0T0"/>
<dbReference type="InterPro" id="IPR036351">
    <property type="entry name" value="Ribosomal_eL32_sf"/>
</dbReference>
<evidence type="ECO:0000256" key="1">
    <source>
        <dbReference type="ARBA" id="ARBA00008431"/>
    </source>
</evidence>
<dbReference type="HAMAP" id="MF_01152">
    <property type="entry name" value="DnaJ"/>
    <property type="match status" value="1"/>
</dbReference>
<name>A0A2C5X0T0_9PEZI</name>
<keyword evidence="13" id="KW-1185">Reference proteome</keyword>
<dbReference type="GO" id="GO:0005524">
    <property type="term" value="F:ATP binding"/>
    <property type="evidence" value="ECO:0007669"/>
    <property type="project" value="InterPro"/>
</dbReference>
<evidence type="ECO:0000256" key="9">
    <source>
        <dbReference type="PROSITE-ProRule" id="PRU00546"/>
    </source>
</evidence>
<keyword evidence="2 9" id="KW-0479">Metal-binding</keyword>
<evidence type="ECO:0000313" key="13">
    <source>
        <dbReference type="Proteomes" id="UP000222788"/>
    </source>
</evidence>
<dbReference type="EMBL" id="APWK03000078">
    <property type="protein sequence ID" value="PHH52045.1"/>
    <property type="molecule type" value="Genomic_DNA"/>
</dbReference>
<gene>
    <name evidence="12" type="primary">xdj1</name>
    <name evidence="12" type="ORF">CFIMG_005929RA</name>
</gene>
<dbReference type="GO" id="GO:0006457">
    <property type="term" value="P:protein folding"/>
    <property type="evidence" value="ECO:0007669"/>
    <property type="project" value="InterPro"/>
</dbReference>
<evidence type="ECO:0000256" key="7">
    <source>
        <dbReference type="ARBA" id="ARBA00023186"/>
    </source>
</evidence>
<evidence type="ECO:0000256" key="4">
    <source>
        <dbReference type="ARBA" id="ARBA00022771"/>
    </source>
</evidence>
<dbReference type="PROSITE" id="PS00580">
    <property type="entry name" value="RIBOSOMAL_L32E"/>
    <property type="match status" value="1"/>
</dbReference>
<dbReference type="SUPFAM" id="SSF52042">
    <property type="entry name" value="Ribosomal protein L32e"/>
    <property type="match status" value="1"/>
</dbReference>
<comment type="caution">
    <text evidence="12">The sequence shown here is derived from an EMBL/GenBank/DDBJ whole genome shotgun (WGS) entry which is preliminary data.</text>
</comment>
<evidence type="ECO:0000256" key="6">
    <source>
        <dbReference type="ARBA" id="ARBA00022980"/>
    </source>
</evidence>
<dbReference type="InterPro" id="IPR036869">
    <property type="entry name" value="J_dom_sf"/>
</dbReference>